<dbReference type="Pfam" id="PF01739">
    <property type="entry name" value="CheR"/>
    <property type="match status" value="1"/>
</dbReference>
<protein>
    <recommendedName>
        <fullName evidence="5">Chemotaxis protein methyltransferase</fullName>
        <ecNumber evidence="5">2.1.1.80</ecNumber>
    </recommendedName>
</protein>
<dbReference type="PROSITE" id="PS50123">
    <property type="entry name" value="CHER"/>
    <property type="match status" value="1"/>
</dbReference>
<evidence type="ECO:0000256" key="6">
    <source>
        <dbReference type="PIRSR" id="PIRSR000410-1"/>
    </source>
</evidence>
<dbReference type="AlphaFoldDB" id="A0A2S4HGL8"/>
<dbReference type="InterPro" id="IPR022642">
    <property type="entry name" value="CheR_C"/>
</dbReference>
<evidence type="ECO:0000256" key="2">
    <source>
        <dbReference type="ARBA" id="ARBA00022603"/>
    </source>
</evidence>
<name>A0A2S4HGL8_9GAMM</name>
<feature type="binding site" evidence="6">
    <location>
        <position position="85"/>
    </location>
    <ligand>
        <name>S-adenosyl-L-methionine</name>
        <dbReference type="ChEBI" id="CHEBI:59789"/>
    </ligand>
</feature>
<dbReference type="GO" id="GO:0032259">
    <property type="term" value="P:methylation"/>
    <property type="evidence" value="ECO:0007669"/>
    <property type="project" value="UniProtKB-KW"/>
</dbReference>
<dbReference type="Gene3D" id="1.10.155.10">
    <property type="entry name" value="Chemotaxis receptor methyltransferase CheR, N-terminal domain"/>
    <property type="match status" value="1"/>
</dbReference>
<sequence length="279" mass="32317">MNMISSNPNEDFQYSYSDKEFSRIIELVNQWTGIHLSREKKPLTYSRYSKIIRRRQLHGFADYIALVEEGDDEVTREFINSITTNFTSFYREDHHFTFLQNYLLSSTTKRPVKIWSAGCSTGEEPYTIAMTIKEAQRRDRSVDACLLATDLDRDVLARAEAGVYTADRIEGLTKERKTSFFLKGCGNKLGMVRVKPEVRNLIDFAQLNLMDNWSLPHNMDIIFCRNVMIYFNKATQKMLIDKFAKVQSVGSKLVIGHSENIGIENSQYKLIGKTIYERV</sequence>
<dbReference type="InterPro" id="IPR022641">
    <property type="entry name" value="CheR_N"/>
</dbReference>
<reference evidence="8" key="1">
    <citation type="submission" date="2018-01" db="EMBL/GenBank/DDBJ databases">
        <authorList>
            <person name="Yu X.-D."/>
        </authorList>
    </citation>
    <scope>NUCLEOTIDE SEQUENCE</scope>
    <source>
        <strain evidence="8">ZX-21</strain>
    </source>
</reference>
<feature type="binding site" evidence="6">
    <location>
        <begin position="208"/>
        <end position="209"/>
    </location>
    <ligand>
        <name>S-adenosyl-L-methionine</name>
        <dbReference type="ChEBI" id="CHEBI:59789"/>
    </ligand>
</feature>
<dbReference type="PANTHER" id="PTHR24422:SF19">
    <property type="entry name" value="CHEMOTAXIS PROTEIN METHYLTRANSFERASE"/>
    <property type="match status" value="1"/>
</dbReference>
<evidence type="ECO:0000313" key="8">
    <source>
        <dbReference type="EMBL" id="POP53142.1"/>
    </source>
</evidence>
<dbReference type="Gene3D" id="3.40.50.150">
    <property type="entry name" value="Vaccinia Virus protein VP39"/>
    <property type="match status" value="1"/>
</dbReference>
<feature type="domain" description="CheR-type methyltransferase" evidence="7">
    <location>
        <begin position="9"/>
        <end position="279"/>
    </location>
</feature>
<feature type="binding site" evidence="6">
    <location>
        <position position="91"/>
    </location>
    <ligand>
        <name>S-adenosyl-L-methionine</name>
        <dbReference type="ChEBI" id="CHEBI:59789"/>
    </ligand>
</feature>
<dbReference type="InterPro" id="IPR026024">
    <property type="entry name" value="Chemotaxis_MeTrfase_CheR"/>
</dbReference>
<dbReference type="InterPro" id="IPR029063">
    <property type="entry name" value="SAM-dependent_MTases_sf"/>
</dbReference>
<comment type="function">
    <text evidence="5">Methylation of the membrane-bound methyl-accepting chemotaxis proteins (MCP) to form gamma-glutamyl methyl ester residues in MCP.</text>
</comment>
<evidence type="ECO:0000256" key="5">
    <source>
        <dbReference type="PIRNR" id="PIRNR000410"/>
    </source>
</evidence>
<dbReference type="GO" id="GO:0008983">
    <property type="term" value="F:protein-glutamate O-methyltransferase activity"/>
    <property type="evidence" value="ECO:0007669"/>
    <property type="project" value="UniProtKB-EC"/>
</dbReference>
<dbReference type="EMBL" id="PQGG01000019">
    <property type="protein sequence ID" value="POP53142.1"/>
    <property type="molecule type" value="Genomic_DNA"/>
</dbReference>
<feature type="binding site" evidence="6">
    <location>
        <position position="150"/>
    </location>
    <ligand>
        <name>S-adenosyl-L-methionine</name>
        <dbReference type="ChEBI" id="CHEBI:59789"/>
    </ligand>
</feature>
<dbReference type="InterPro" id="IPR050903">
    <property type="entry name" value="Bact_Chemotaxis_MeTrfase"/>
</dbReference>
<feature type="binding site" evidence="6">
    <location>
        <begin position="225"/>
        <end position="226"/>
    </location>
    <ligand>
        <name>S-adenosyl-L-methionine</name>
        <dbReference type="ChEBI" id="CHEBI:59789"/>
    </ligand>
</feature>
<keyword evidence="2 5" id="KW-0489">Methyltransferase</keyword>
<dbReference type="SUPFAM" id="SSF47757">
    <property type="entry name" value="Chemotaxis receptor methyltransferase CheR, N-terminal domain"/>
    <property type="match status" value="1"/>
</dbReference>
<gene>
    <name evidence="8" type="ORF">C0068_08615</name>
</gene>
<evidence type="ECO:0000259" key="7">
    <source>
        <dbReference type="PROSITE" id="PS50123"/>
    </source>
</evidence>
<dbReference type="PANTHER" id="PTHR24422">
    <property type="entry name" value="CHEMOTAXIS PROTEIN METHYLTRANSFERASE"/>
    <property type="match status" value="1"/>
</dbReference>
<evidence type="ECO:0000256" key="3">
    <source>
        <dbReference type="ARBA" id="ARBA00022679"/>
    </source>
</evidence>
<dbReference type="SMART" id="SM00138">
    <property type="entry name" value="MeTrc"/>
    <property type="match status" value="1"/>
</dbReference>
<keyword evidence="3 5" id="KW-0808">Transferase</keyword>
<evidence type="ECO:0000256" key="1">
    <source>
        <dbReference type="ARBA" id="ARBA00001541"/>
    </source>
</evidence>
<dbReference type="InterPro" id="IPR036804">
    <property type="entry name" value="CheR_N_sf"/>
</dbReference>
<proteinExistence type="predicted"/>
<dbReference type="OrthoDB" id="9816309at2"/>
<keyword evidence="4 5" id="KW-0949">S-adenosyl-L-methionine</keyword>
<comment type="caution">
    <text evidence="8">The sequence shown here is derived from an EMBL/GenBank/DDBJ whole genome shotgun (WGS) entry which is preliminary data.</text>
</comment>
<dbReference type="Pfam" id="PF03705">
    <property type="entry name" value="CheR_N"/>
    <property type="match status" value="1"/>
</dbReference>
<dbReference type="PRINTS" id="PR00996">
    <property type="entry name" value="CHERMTFRASE"/>
</dbReference>
<dbReference type="RefSeq" id="WP_103684084.1">
    <property type="nucleotide sequence ID" value="NZ_PQGG01000019.1"/>
</dbReference>
<evidence type="ECO:0000256" key="4">
    <source>
        <dbReference type="ARBA" id="ARBA00022691"/>
    </source>
</evidence>
<dbReference type="Proteomes" id="UP000237222">
    <property type="component" value="Unassembled WGS sequence"/>
</dbReference>
<comment type="catalytic activity">
    <reaction evidence="1 5">
        <text>L-glutamyl-[protein] + S-adenosyl-L-methionine = [protein]-L-glutamate 5-O-methyl ester + S-adenosyl-L-homocysteine</text>
        <dbReference type="Rhea" id="RHEA:24452"/>
        <dbReference type="Rhea" id="RHEA-COMP:10208"/>
        <dbReference type="Rhea" id="RHEA-COMP:10311"/>
        <dbReference type="ChEBI" id="CHEBI:29973"/>
        <dbReference type="ChEBI" id="CHEBI:57856"/>
        <dbReference type="ChEBI" id="CHEBI:59789"/>
        <dbReference type="ChEBI" id="CHEBI:82795"/>
        <dbReference type="EC" id="2.1.1.80"/>
    </reaction>
</comment>
<feature type="binding site" evidence="6">
    <location>
        <position position="124"/>
    </location>
    <ligand>
        <name>S-adenosyl-L-methionine</name>
        <dbReference type="ChEBI" id="CHEBI:59789"/>
    </ligand>
</feature>
<dbReference type="PIRSF" id="PIRSF000410">
    <property type="entry name" value="CheR"/>
    <property type="match status" value="1"/>
</dbReference>
<dbReference type="InterPro" id="IPR000780">
    <property type="entry name" value="CheR_MeTrfase"/>
</dbReference>
<dbReference type="EC" id="2.1.1.80" evidence="5"/>
<evidence type="ECO:0000313" key="9">
    <source>
        <dbReference type="Proteomes" id="UP000237222"/>
    </source>
</evidence>
<accession>A0A2S4HGL8</accession>
<organism evidence="8 9">
    <name type="scientific">Zhongshania marina</name>
    <dbReference type="NCBI Taxonomy" id="2304603"/>
    <lineage>
        <taxon>Bacteria</taxon>
        <taxon>Pseudomonadati</taxon>
        <taxon>Pseudomonadota</taxon>
        <taxon>Gammaproteobacteria</taxon>
        <taxon>Cellvibrionales</taxon>
        <taxon>Spongiibacteraceae</taxon>
        <taxon>Zhongshania</taxon>
    </lineage>
</organism>
<feature type="binding site" evidence="6">
    <location>
        <position position="87"/>
    </location>
    <ligand>
        <name>S-adenosyl-L-methionine</name>
        <dbReference type="ChEBI" id="CHEBI:59789"/>
    </ligand>
</feature>
<dbReference type="SUPFAM" id="SSF53335">
    <property type="entry name" value="S-adenosyl-L-methionine-dependent methyltransferases"/>
    <property type="match status" value="1"/>
</dbReference>